<evidence type="ECO:0000259" key="5">
    <source>
        <dbReference type="PROSITE" id="PS50127"/>
    </source>
</evidence>
<sequence length="561" mass="61820">MAITINIIFQNKKIALPFKKTQKVHELLEEIIKRAAITSIPADQLQLLNDSSELFKEDTLEDLGINDNVELILKQITSAAAATTTTTPTDNNTSSITNIVNSTRRLSIGDITDSNNNNNNTEPFIPIKPTVSVFSEKIKQIDIIVLDVSGSMKAAAYAGSKVPGELEMTRIEVAQALFQTFIDKYVQQEIPACVGLVCFGERIDLTFQPTRNFDSFSTELGDVDANQAKTRLYEAIKLAAETIVSYKNKHPADILLSDDLNCRVFALTDGQDNSGSDPYKVFTYLKEHNIVLDAIPCGNGADKEALGTFTKATGGSCFIIDSSQAGVELFEREALINLSSRSDFKPFSIDIATREAFLGITPTTVTTVERKVESAVASSGKCVGGALKEETAAKAKSSSANKRIIAEYTNFQKEIENSTQPSFYIFMSESNIKIWKIIMKGPAGTAYDGLYMLSVVFPEDYPFKPPKVRFETKVFHCNISSDGMICLDILKDSFSPALTIHRIMLSICALLTDPNPMDPLDAVKAGLYRDNPTEYWNSARQWNKTHAGFTLAELKTLHSLE</sequence>
<dbReference type="CDD" id="cd00198">
    <property type="entry name" value="vWFA"/>
    <property type="match status" value="1"/>
</dbReference>
<evidence type="ECO:0000259" key="6">
    <source>
        <dbReference type="PROSITE" id="PS50234"/>
    </source>
</evidence>
<dbReference type="Gene3D" id="3.10.20.90">
    <property type="entry name" value="Phosphatidylinositol 3-kinase Catalytic Subunit, Chain A, domain 1"/>
    <property type="match status" value="1"/>
</dbReference>
<dbReference type="InterPro" id="IPR023313">
    <property type="entry name" value="UBQ-conjugating_AS"/>
</dbReference>
<evidence type="ECO:0000256" key="2">
    <source>
        <dbReference type="ARBA" id="ARBA00022786"/>
    </source>
</evidence>
<dbReference type="Pfam" id="PF13519">
    <property type="entry name" value="VWA_2"/>
    <property type="match status" value="1"/>
</dbReference>
<dbReference type="SMART" id="SM00212">
    <property type="entry name" value="UBCc"/>
    <property type="match status" value="1"/>
</dbReference>
<dbReference type="InterPro" id="IPR002035">
    <property type="entry name" value="VWF_A"/>
</dbReference>
<feature type="domain" description="UBC core" evidence="5">
    <location>
        <begin position="399"/>
        <end position="548"/>
    </location>
</feature>
<dbReference type="GeneID" id="31365785"/>
<feature type="active site" description="Glycyl thioester intermediate" evidence="3">
    <location>
        <position position="486"/>
    </location>
</feature>
<dbReference type="STRING" id="670386.D3BPZ5"/>
<dbReference type="Proteomes" id="UP000001396">
    <property type="component" value="Unassembled WGS sequence"/>
</dbReference>
<protein>
    <submittedName>
        <fullName evidence="7">Ubiquitin-conjugating enzyme</fullName>
    </submittedName>
</protein>
<feature type="domain" description="Ubiquitin-like" evidence="4">
    <location>
        <begin position="1"/>
        <end position="73"/>
    </location>
</feature>
<dbReference type="InterPro" id="IPR000626">
    <property type="entry name" value="Ubiquitin-like_dom"/>
</dbReference>
<reference evidence="7 8" key="1">
    <citation type="journal article" date="2011" name="Genome Res.">
        <title>Phylogeny-wide analysis of social amoeba genomes highlights ancient origins for complex intercellular communication.</title>
        <authorList>
            <person name="Heidel A.J."/>
            <person name="Lawal H.M."/>
            <person name="Felder M."/>
            <person name="Schilde C."/>
            <person name="Helps N.R."/>
            <person name="Tunggal B."/>
            <person name="Rivero F."/>
            <person name="John U."/>
            <person name="Schleicher M."/>
            <person name="Eichinger L."/>
            <person name="Platzer M."/>
            <person name="Noegel A.A."/>
            <person name="Schaap P."/>
            <person name="Gloeckner G."/>
        </authorList>
    </citation>
    <scope>NUCLEOTIDE SEQUENCE [LARGE SCALE GENOMIC DNA]</scope>
    <source>
        <strain evidence="8">ATCC 26659 / Pp 5 / PN500</strain>
    </source>
</reference>
<proteinExistence type="predicted"/>
<dbReference type="InterPro" id="IPR000608">
    <property type="entry name" value="UBC"/>
</dbReference>
<dbReference type="Gene3D" id="3.10.110.10">
    <property type="entry name" value="Ubiquitin Conjugating Enzyme"/>
    <property type="match status" value="1"/>
</dbReference>
<dbReference type="InParanoid" id="D3BPZ5"/>
<dbReference type="RefSeq" id="XP_020428678.1">
    <property type="nucleotide sequence ID" value="XM_020581093.1"/>
</dbReference>
<evidence type="ECO:0000313" key="8">
    <source>
        <dbReference type="Proteomes" id="UP000001396"/>
    </source>
</evidence>
<name>D3BPZ5_HETP5</name>
<dbReference type="PANTHER" id="PTHR24068">
    <property type="entry name" value="UBIQUITIN-CONJUGATING ENZYME E2"/>
    <property type="match status" value="1"/>
</dbReference>
<dbReference type="InterPro" id="IPR029071">
    <property type="entry name" value="Ubiquitin-like_domsf"/>
</dbReference>
<dbReference type="CDD" id="cd17039">
    <property type="entry name" value="Ubl_ubiquitin_like"/>
    <property type="match status" value="1"/>
</dbReference>
<evidence type="ECO:0000256" key="3">
    <source>
        <dbReference type="PROSITE-ProRule" id="PRU10133"/>
    </source>
</evidence>
<gene>
    <name evidence="7" type="ORF">PPL_10314</name>
</gene>
<keyword evidence="1" id="KW-0808">Transferase</keyword>
<dbReference type="InterPro" id="IPR016135">
    <property type="entry name" value="UBQ-conjugating_enzyme/RWD"/>
</dbReference>
<evidence type="ECO:0000313" key="7">
    <source>
        <dbReference type="EMBL" id="EFA76546.1"/>
    </source>
</evidence>
<dbReference type="FunCoup" id="D3BPZ5">
    <property type="interactions" value="32"/>
</dbReference>
<dbReference type="GO" id="GO:0016740">
    <property type="term" value="F:transferase activity"/>
    <property type="evidence" value="ECO:0007669"/>
    <property type="project" value="UniProtKB-KW"/>
</dbReference>
<dbReference type="PROSITE" id="PS50234">
    <property type="entry name" value="VWFA"/>
    <property type="match status" value="1"/>
</dbReference>
<dbReference type="SMART" id="SM00327">
    <property type="entry name" value="VWA"/>
    <property type="match status" value="1"/>
</dbReference>
<dbReference type="SUPFAM" id="SSF54236">
    <property type="entry name" value="Ubiquitin-like"/>
    <property type="match status" value="1"/>
</dbReference>
<dbReference type="SUPFAM" id="SSF53300">
    <property type="entry name" value="vWA-like"/>
    <property type="match status" value="1"/>
</dbReference>
<feature type="domain" description="VWFA" evidence="6">
    <location>
        <begin position="143"/>
        <end position="334"/>
    </location>
</feature>
<dbReference type="SUPFAM" id="SSF54495">
    <property type="entry name" value="UBC-like"/>
    <property type="match status" value="1"/>
</dbReference>
<dbReference type="PROSITE" id="PS50127">
    <property type="entry name" value="UBC_2"/>
    <property type="match status" value="1"/>
</dbReference>
<keyword evidence="8" id="KW-1185">Reference proteome</keyword>
<dbReference type="Pfam" id="PF00179">
    <property type="entry name" value="UQ_con"/>
    <property type="match status" value="1"/>
</dbReference>
<comment type="caution">
    <text evidence="7">The sequence shown here is derived from an EMBL/GenBank/DDBJ whole genome shotgun (WGS) entry which is preliminary data.</text>
</comment>
<dbReference type="OMA" id="ASNGRCY"/>
<dbReference type="Gene3D" id="3.40.50.410">
    <property type="entry name" value="von Willebrand factor, type A domain"/>
    <property type="match status" value="1"/>
</dbReference>
<evidence type="ECO:0000259" key="4">
    <source>
        <dbReference type="PROSITE" id="PS50053"/>
    </source>
</evidence>
<dbReference type="PROSITE" id="PS00183">
    <property type="entry name" value="UBC_1"/>
    <property type="match status" value="1"/>
</dbReference>
<accession>D3BPZ5</accession>
<dbReference type="InterPro" id="IPR036465">
    <property type="entry name" value="vWFA_dom_sf"/>
</dbReference>
<organism evidence="7 8">
    <name type="scientific">Heterostelium pallidum (strain ATCC 26659 / Pp 5 / PN500)</name>
    <name type="common">Cellular slime mold</name>
    <name type="synonym">Polysphondylium pallidum</name>
    <dbReference type="NCBI Taxonomy" id="670386"/>
    <lineage>
        <taxon>Eukaryota</taxon>
        <taxon>Amoebozoa</taxon>
        <taxon>Evosea</taxon>
        <taxon>Eumycetozoa</taxon>
        <taxon>Dictyostelia</taxon>
        <taxon>Acytosteliales</taxon>
        <taxon>Acytosteliaceae</taxon>
        <taxon>Heterostelium</taxon>
    </lineage>
</organism>
<dbReference type="PROSITE" id="PS50053">
    <property type="entry name" value="UBIQUITIN_2"/>
    <property type="match status" value="1"/>
</dbReference>
<evidence type="ECO:0000256" key="1">
    <source>
        <dbReference type="ARBA" id="ARBA00022679"/>
    </source>
</evidence>
<dbReference type="EMBL" id="ADBJ01000047">
    <property type="protein sequence ID" value="EFA76546.1"/>
    <property type="molecule type" value="Genomic_DNA"/>
</dbReference>
<dbReference type="AlphaFoldDB" id="D3BPZ5"/>
<keyword evidence="2" id="KW-0833">Ubl conjugation pathway</keyword>